<dbReference type="Pfam" id="PF13231">
    <property type="entry name" value="PMT_2"/>
    <property type="match status" value="1"/>
</dbReference>
<keyword evidence="3" id="KW-0328">Glycosyltransferase</keyword>
<dbReference type="GO" id="GO:0016763">
    <property type="term" value="F:pentosyltransferase activity"/>
    <property type="evidence" value="ECO:0007669"/>
    <property type="project" value="TreeGrafter"/>
</dbReference>
<protein>
    <recommendedName>
        <fullName evidence="9">Glycosyltransferase RgtA/B/C/D-like domain-containing protein</fullName>
    </recommendedName>
</protein>
<evidence type="ECO:0000313" key="11">
    <source>
        <dbReference type="Proteomes" id="UP000033969"/>
    </source>
</evidence>
<keyword evidence="7 8" id="KW-0472">Membrane</keyword>
<evidence type="ECO:0000256" key="6">
    <source>
        <dbReference type="ARBA" id="ARBA00022989"/>
    </source>
</evidence>
<evidence type="ECO:0000256" key="8">
    <source>
        <dbReference type="SAM" id="Phobius"/>
    </source>
</evidence>
<dbReference type="InterPro" id="IPR050297">
    <property type="entry name" value="LipidA_mod_glycosyltrf_83"/>
</dbReference>
<comment type="subcellular location">
    <subcellularLocation>
        <location evidence="1">Cell membrane</location>
        <topology evidence="1">Multi-pass membrane protein</topology>
    </subcellularLocation>
</comment>
<organism evidence="10 11">
    <name type="scientific">Candidatus Woesebacteria bacterium GW2011_GWA1_41_7</name>
    <dbReference type="NCBI Taxonomy" id="1618556"/>
    <lineage>
        <taxon>Bacteria</taxon>
        <taxon>Candidatus Woeseibacteriota</taxon>
    </lineage>
</organism>
<dbReference type="GO" id="GO:0005886">
    <property type="term" value="C:plasma membrane"/>
    <property type="evidence" value="ECO:0007669"/>
    <property type="project" value="UniProtKB-SubCell"/>
</dbReference>
<dbReference type="GO" id="GO:0009103">
    <property type="term" value="P:lipopolysaccharide biosynthetic process"/>
    <property type="evidence" value="ECO:0007669"/>
    <property type="project" value="UniProtKB-ARBA"/>
</dbReference>
<evidence type="ECO:0000256" key="5">
    <source>
        <dbReference type="ARBA" id="ARBA00022692"/>
    </source>
</evidence>
<evidence type="ECO:0000256" key="1">
    <source>
        <dbReference type="ARBA" id="ARBA00004651"/>
    </source>
</evidence>
<keyword evidence="6 8" id="KW-1133">Transmembrane helix</keyword>
<evidence type="ECO:0000259" key="9">
    <source>
        <dbReference type="Pfam" id="PF13231"/>
    </source>
</evidence>
<feature type="transmembrane region" description="Helical" evidence="8">
    <location>
        <begin position="272"/>
        <end position="289"/>
    </location>
</feature>
<dbReference type="InterPro" id="IPR038731">
    <property type="entry name" value="RgtA/B/C-like"/>
</dbReference>
<name>A0A0G0WX52_9BACT</name>
<feature type="transmembrane region" description="Helical" evidence="8">
    <location>
        <begin position="99"/>
        <end position="117"/>
    </location>
</feature>
<feature type="transmembrane region" description="Helical" evidence="8">
    <location>
        <begin position="39"/>
        <end position="60"/>
    </location>
</feature>
<dbReference type="AlphaFoldDB" id="A0A0G0WX52"/>
<gene>
    <name evidence="10" type="ORF">UU74_C0024G0008</name>
</gene>
<comment type="caution">
    <text evidence="10">The sequence shown here is derived from an EMBL/GenBank/DDBJ whole genome shotgun (WGS) entry which is preliminary data.</text>
</comment>
<dbReference type="PANTHER" id="PTHR33908">
    <property type="entry name" value="MANNOSYLTRANSFERASE YKCB-RELATED"/>
    <property type="match status" value="1"/>
</dbReference>
<evidence type="ECO:0000256" key="7">
    <source>
        <dbReference type="ARBA" id="ARBA00023136"/>
    </source>
</evidence>
<evidence type="ECO:0000256" key="3">
    <source>
        <dbReference type="ARBA" id="ARBA00022676"/>
    </source>
</evidence>
<dbReference type="EMBL" id="LCBU01000024">
    <property type="protein sequence ID" value="KKS17314.1"/>
    <property type="molecule type" value="Genomic_DNA"/>
</dbReference>
<evidence type="ECO:0000256" key="2">
    <source>
        <dbReference type="ARBA" id="ARBA00022475"/>
    </source>
</evidence>
<evidence type="ECO:0000256" key="4">
    <source>
        <dbReference type="ARBA" id="ARBA00022679"/>
    </source>
</evidence>
<feature type="transmembrane region" description="Helical" evidence="8">
    <location>
        <begin position="72"/>
        <end position="93"/>
    </location>
</feature>
<evidence type="ECO:0000313" key="10">
    <source>
        <dbReference type="EMBL" id="KKS17314.1"/>
    </source>
</evidence>
<feature type="transmembrane region" description="Helical" evidence="8">
    <location>
        <begin position="210"/>
        <end position="233"/>
    </location>
</feature>
<feature type="transmembrane region" description="Helical" evidence="8">
    <location>
        <begin position="124"/>
        <end position="140"/>
    </location>
</feature>
<keyword evidence="2" id="KW-1003">Cell membrane</keyword>
<keyword evidence="5 8" id="KW-0812">Transmembrane</keyword>
<accession>A0A0G0WX52</accession>
<feature type="transmembrane region" description="Helical" evidence="8">
    <location>
        <begin position="242"/>
        <end position="260"/>
    </location>
</feature>
<feature type="domain" description="Glycosyltransferase RgtA/B/C/D-like" evidence="9">
    <location>
        <begin position="52"/>
        <end position="195"/>
    </location>
</feature>
<feature type="transmembrane region" description="Helical" evidence="8">
    <location>
        <begin position="146"/>
        <end position="172"/>
    </location>
</feature>
<feature type="transmembrane region" description="Helical" evidence="8">
    <location>
        <begin position="296"/>
        <end position="315"/>
    </location>
</feature>
<proteinExistence type="predicted"/>
<dbReference type="PANTHER" id="PTHR33908:SF11">
    <property type="entry name" value="MEMBRANE PROTEIN"/>
    <property type="match status" value="1"/>
</dbReference>
<reference evidence="10 11" key="1">
    <citation type="journal article" date="2015" name="Nature">
        <title>rRNA introns, odd ribosomes, and small enigmatic genomes across a large radiation of phyla.</title>
        <authorList>
            <person name="Brown C.T."/>
            <person name="Hug L.A."/>
            <person name="Thomas B.C."/>
            <person name="Sharon I."/>
            <person name="Castelle C.J."/>
            <person name="Singh A."/>
            <person name="Wilkins M.J."/>
            <person name="Williams K.H."/>
            <person name="Banfield J.F."/>
        </authorList>
    </citation>
    <scope>NUCLEOTIDE SEQUENCE [LARGE SCALE GENOMIC DNA]</scope>
</reference>
<dbReference type="Proteomes" id="UP000033969">
    <property type="component" value="Unassembled WGS sequence"/>
</dbReference>
<sequence>MQLIIFPILLLTLFLRLISLNQSLWLDEATTSLASKMSLADFFTGFMPGDFHPPLYYLLMKGWGSIFGLSEISLRIPSVIFGVLTIYFIYLIAKKVFDVKTAGIASVLAATSGLLIYYSQEARMYSLVVLLVTALFYLFLEKRWLLFSILIPILGMTDYVALLVVPLFLIFGREERKKVLLGFIPAVLVFALWSPIFLKQISGGLGVEGGNWWNILGVLSWKNLGLIPVKFILGRISFDNKIIYAGISIVSVLLYSYLLTAGRPLKKNSSKLILGWLFIPVLLGVLISVKIPVLYYFRFIFCLPALYILAARGISSLSGKFYLLFLSAVILINISSSLIYLFDTRFKRENWRGIAEVIGESTVVYPANSQKEALIYYGKGKQIVYFSEFKGNVSNVWLSRYVWEVFDQGDLARLKIEKLGYNKVQEVNLNGVEFWKYIK</sequence>
<keyword evidence="4" id="KW-0808">Transferase</keyword>
<feature type="transmembrane region" description="Helical" evidence="8">
    <location>
        <begin position="321"/>
        <end position="342"/>
    </location>
</feature>
<feature type="transmembrane region" description="Helical" evidence="8">
    <location>
        <begin position="179"/>
        <end position="198"/>
    </location>
</feature>